<keyword evidence="3" id="KW-1185">Reference proteome</keyword>
<dbReference type="EMBL" id="JADGJH010000292">
    <property type="protein sequence ID" value="KAJ3131516.1"/>
    <property type="molecule type" value="Genomic_DNA"/>
</dbReference>
<evidence type="ECO:0000313" key="2">
    <source>
        <dbReference type="EMBL" id="KAJ3131516.1"/>
    </source>
</evidence>
<organism evidence="2 3">
    <name type="scientific">Physocladia obscura</name>
    <dbReference type="NCBI Taxonomy" id="109957"/>
    <lineage>
        <taxon>Eukaryota</taxon>
        <taxon>Fungi</taxon>
        <taxon>Fungi incertae sedis</taxon>
        <taxon>Chytridiomycota</taxon>
        <taxon>Chytridiomycota incertae sedis</taxon>
        <taxon>Chytridiomycetes</taxon>
        <taxon>Chytridiales</taxon>
        <taxon>Chytriomycetaceae</taxon>
        <taxon>Physocladia</taxon>
    </lineage>
</organism>
<evidence type="ECO:0000313" key="3">
    <source>
        <dbReference type="Proteomes" id="UP001211907"/>
    </source>
</evidence>
<gene>
    <name evidence="2" type="ORF">HK100_006288</name>
</gene>
<sequence>MKGSRDRLWPGSVSNGHSNSDNSTATINYSNNSSSSNISSYSATSAQWHLQQPRHRSLPSAAISSTPINITYIGIETSNSNSNNHNSQLETFPPPLVSASSLVQSKQLKSISIKNAPVLKTRTISTSDSKLRRSSDPVQLSTTIDVPVKNVDSGVISFSIQQQQQQKQQLSLPLTDHLYAGATFQNSPAPSNLPIPIFNGAKTNTPGIFPTPASAESTSYSSPTPISSALTSNYLGYHPEQVQSRGENSRMRMFVNQSQFTGIDTGIDRNNKFIPATLAAPQGFVPRQQHASINTNHSVSKYPTTTSVALTPSLARLSMTSIPPPPQHPTDGGMFSMDSVRSSFDVERNSHEFAVSKVEQGFFDVPPPPTAIKPVFNGVSNFFGSHTTNFIPSSSPQFVYPSSVNYMQHFQHGAQIYAFTHNETVQLQYDLEQTECAAGKKYQQLHQQQQHERIDHNMVRRSFGNNIMIPPSVIVGSALTQNRSLKTVVDNRDVSTPLLGAMSQNLKNLLKISH</sequence>
<dbReference type="Proteomes" id="UP001211907">
    <property type="component" value="Unassembled WGS sequence"/>
</dbReference>
<dbReference type="Pfam" id="PF15365">
    <property type="entry name" value="PNRC"/>
    <property type="match status" value="1"/>
</dbReference>
<dbReference type="InterPro" id="IPR028322">
    <property type="entry name" value="PNRC-like_rgn"/>
</dbReference>
<comment type="caution">
    <text evidence="2">The sequence shown here is derived from an EMBL/GenBank/DDBJ whole genome shotgun (WGS) entry which is preliminary data.</text>
</comment>
<feature type="region of interest" description="Disordered" evidence="1">
    <location>
        <begin position="1"/>
        <end position="28"/>
    </location>
</feature>
<dbReference type="GO" id="GO:0016071">
    <property type="term" value="P:mRNA metabolic process"/>
    <property type="evidence" value="ECO:0007669"/>
    <property type="project" value="UniProtKB-ARBA"/>
</dbReference>
<dbReference type="AlphaFoldDB" id="A0AAD5T804"/>
<protein>
    <submittedName>
        <fullName evidence="2">Uncharacterized protein</fullName>
    </submittedName>
</protein>
<evidence type="ECO:0000256" key="1">
    <source>
        <dbReference type="SAM" id="MobiDB-lite"/>
    </source>
</evidence>
<name>A0AAD5T804_9FUNG</name>
<reference evidence="2" key="1">
    <citation type="submission" date="2020-05" db="EMBL/GenBank/DDBJ databases">
        <title>Phylogenomic resolution of chytrid fungi.</title>
        <authorList>
            <person name="Stajich J.E."/>
            <person name="Amses K."/>
            <person name="Simmons R."/>
            <person name="Seto K."/>
            <person name="Myers J."/>
            <person name="Bonds A."/>
            <person name="Quandt C.A."/>
            <person name="Barry K."/>
            <person name="Liu P."/>
            <person name="Grigoriev I."/>
            <person name="Longcore J.E."/>
            <person name="James T.Y."/>
        </authorList>
    </citation>
    <scope>NUCLEOTIDE SEQUENCE</scope>
    <source>
        <strain evidence="2">JEL0513</strain>
    </source>
</reference>
<accession>A0AAD5T804</accession>
<feature type="compositionally biased region" description="Polar residues" evidence="1">
    <location>
        <begin position="12"/>
        <end position="21"/>
    </location>
</feature>
<proteinExistence type="predicted"/>